<evidence type="ECO:0000259" key="6">
    <source>
        <dbReference type="Pfam" id="PF01782"/>
    </source>
</evidence>
<organism evidence="8 9">
    <name type="scientific">Gonium pectorale</name>
    <name type="common">Green alga</name>
    <dbReference type="NCBI Taxonomy" id="33097"/>
    <lineage>
        <taxon>Eukaryota</taxon>
        <taxon>Viridiplantae</taxon>
        <taxon>Chlorophyta</taxon>
        <taxon>core chlorophytes</taxon>
        <taxon>Chlorophyceae</taxon>
        <taxon>CS clade</taxon>
        <taxon>Chlamydomonadales</taxon>
        <taxon>Volvocaceae</taxon>
        <taxon>Gonium</taxon>
    </lineage>
</organism>
<feature type="domain" description="Ribosome maturation factor RimM PRC barrel" evidence="7">
    <location>
        <begin position="131"/>
        <end position="209"/>
    </location>
</feature>
<dbReference type="PANTHER" id="PTHR33692">
    <property type="entry name" value="RIBOSOME MATURATION FACTOR RIMM"/>
    <property type="match status" value="1"/>
</dbReference>
<feature type="compositionally biased region" description="Basic residues" evidence="5">
    <location>
        <begin position="284"/>
        <end position="293"/>
    </location>
</feature>
<dbReference type="EMBL" id="LSYV01000002">
    <property type="protein sequence ID" value="KXZ56903.1"/>
    <property type="molecule type" value="Genomic_DNA"/>
</dbReference>
<dbReference type="InterPro" id="IPR036976">
    <property type="entry name" value="RimM_N_sf"/>
</dbReference>
<evidence type="ECO:0000256" key="5">
    <source>
        <dbReference type="SAM" id="MobiDB-lite"/>
    </source>
</evidence>
<dbReference type="InterPro" id="IPR056792">
    <property type="entry name" value="PRC_RimM"/>
</dbReference>
<dbReference type="InterPro" id="IPR011033">
    <property type="entry name" value="PRC_barrel-like_sf"/>
</dbReference>
<dbReference type="GO" id="GO:0043022">
    <property type="term" value="F:ribosome binding"/>
    <property type="evidence" value="ECO:0007669"/>
    <property type="project" value="InterPro"/>
</dbReference>
<sequence>MCTTGQCPPVPCEEYVEVGRVTGAHGVRGEVRVEASTDEPVKRFKAGRRLFLVPPSAQGSTGRGGIPPLSLIPVTSRGARDQPMGKGQVAWLLALQEVATRTQAEQLYGHMVYCALSDRESLRDPDEFYVTDIIGCSVIDQASRRLVGSVVDVYSGMGTHDTLRVKLRANEADIMNSRIRYCLFPFAKAICPVLDLGSRTLEVAPPEGLLDLYTVEPLKRPLSEEAKAQKLQQLREQLAREEAERHARGQQQVEVQSSSGQEEAADDEDEGEDADEEEGEKQVRAVRLRRPGLGRRTGSLRLGRRRT</sequence>
<dbReference type="Gene3D" id="2.30.30.240">
    <property type="entry name" value="PRC-barrel domain"/>
    <property type="match status" value="1"/>
</dbReference>
<dbReference type="InterPro" id="IPR002676">
    <property type="entry name" value="RimM_N"/>
</dbReference>
<dbReference type="SUPFAM" id="SSF50447">
    <property type="entry name" value="Translation proteins"/>
    <property type="match status" value="1"/>
</dbReference>
<evidence type="ECO:0000256" key="4">
    <source>
        <dbReference type="ARBA" id="ARBA00023186"/>
    </source>
</evidence>
<dbReference type="PANTHER" id="PTHR33692:SF1">
    <property type="entry name" value="RIBOSOME MATURATION FACTOR RIMM"/>
    <property type="match status" value="1"/>
</dbReference>
<dbReference type="HAMAP" id="MF_00014">
    <property type="entry name" value="Ribosome_mat_RimM"/>
    <property type="match status" value="1"/>
</dbReference>
<dbReference type="InterPro" id="IPR011961">
    <property type="entry name" value="RimM"/>
</dbReference>
<dbReference type="Pfam" id="PF01782">
    <property type="entry name" value="RimM"/>
    <property type="match status" value="1"/>
</dbReference>
<evidence type="ECO:0000256" key="3">
    <source>
        <dbReference type="ARBA" id="ARBA00022552"/>
    </source>
</evidence>
<evidence type="ECO:0000313" key="8">
    <source>
        <dbReference type="EMBL" id="KXZ56903.1"/>
    </source>
</evidence>
<dbReference type="Gene3D" id="2.40.30.60">
    <property type="entry name" value="RimM"/>
    <property type="match status" value="1"/>
</dbReference>
<dbReference type="OrthoDB" id="532420at2759"/>
<dbReference type="GO" id="GO:0006364">
    <property type="term" value="P:rRNA processing"/>
    <property type="evidence" value="ECO:0007669"/>
    <property type="project" value="UniProtKB-KW"/>
</dbReference>
<evidence type="ECO:0000256" key="2">
    <source>
        <dbReference type="ARBA" id="ARBA00022517"/>
    </source>
</evidence>
<dbReference type="STRING" id="33097.A0A150H4B6"/>
<dbReference type="GO" id="GO:0005840">
    <property type="term" value="C:ribosome"/>
    <property type="evidence" value="ECO:0007669"/>
    <property type="project" value="InterPro"/>
</dbReference>
<protein>
    <recommendedName>
        <fullName evidence="10">RimM N-terminal domain-containing protein</fullName>
    </recommendedName>
</protein>
<keyword evidence="2" id="KW-0690">Ribosome biogenesis</keyword>
<dbReference type="Proteomes" id="UP000075714">
    <property type="component" value="Unassembled WGS sequence"/>
</dbReference>
<feature type="region of interest" description="Disordered" evidence="5">
    <location>
        <begin position="240"/>
        <end position="307"/>
    </location>
</feature>
<proteinExistence type="inferred from homology"/>
<evidence type="ECO:0000259" key="7">
    <source>
        <dbReference type="Pfam" id="PF24986"/>
    </source>
</evidence>
<name>A0A150H4B6_GONPE</name>
<evidence type="ECO:0008006" key="10">
    <source>
        <dbReference type="Google" id="ProtNLM"/>
    </source>
</evidence>
<keyword evidence="9" id="KW-1185">Reference proteome</keyword>
<dbReference type="SUPFAM" id="SSF50346">
    <property type="entry name" value="PRC-barrel domain"/>
    <property type="match status" value="1"/>
</dbReference>
<feature type="compositionally biased region" description="Low complexity" evidence="5">
    <location>
        <begin position="249"/>
        <end position="262"/>
    </location>
</feature>
<evidence type="ECO:0000313" key="9">
    <source>
        <dbReference type="Proteomes" id="UP000075714"/>
    </source>
</evidence>
<keyword evidence="4" id="KW-0143">Chaperone</keyword>
<reference evidence="9" key="1">
    <citation type="journal article" date="2016" name="Nat. Commun.">
        <title>The Gonium pectorale genome demonstrates co-option of cell cycle regulation during the evolution of multicellularity.</title>
        <authorList>
            <person name="Hanschen E.R."/>
            <person name="Marriage T.N."/>
            <person name="Ferris P.J."/>
            <person name="Hamaji T."/>
            <person name="Toyoda A."/>
            <person name="Fujiyama A."/>
            <person name="Neme R."/>
            <person name="Noguchi H."/>
            <person name="Minakuchi Y."/>
            <person name="Suzuki M."/>
            <person name="Kawai-Toyooka H."/>
            <person name="Smith D.R."/>
            <person name="Sparks H."/>
            <person name="Anderson J."/>
            <person name="Bakaric R."/>
            <person name="Luria V."/>
            <person name="Karger A."/>
            <person name="Kirschner M.W."/>
            <person name="Durand P.M."/>
            <person name="Michod R.E."/>
            <person name="Nozaki H."/>
            <person name="Olson B.J."/>
        </authorList>
    </citation>
    <scope>NUCLEOTIDE SEQUENCE [LARGE SCALE GENOMIC DNA]</scope>
    <source>
        <strain evidence="9">NIES-2863</strain>
    </source>
</reference>
<gene>
    <name evidence="8" type="ORF">GPECTOR_1g814</name>
</gene>
<comment type="caution">
    <text evidence="8">The sequence shown here is derived from an EMBL/GenBank/DDBJ whole genome shotgun (WGS) entry which is preliminary data.</text>
</comment>
<keyword evidence="3" id="KW-0698">rRNA processing</keyword>
<dbReference type="AlphaFoldDB" id="A0A150H4B6"/>
<dbReference type="Pfam" id="PF24986">
    <property type="entry name" value="PRC_RimM"/>
    <property type="match status" value="1"/>
</dbReference>
<feature type="domain" description="RimM N-terminal" evidence="6">
    <location>
        <begin position="18"/>
        <end position="114"/>
    </location>
</feature>
<keyword evidence="1" id="KW-0963">Cytoplasm</keyword>
<accession>A0A150H4B6</accession>
<evidence type="ECO:0000256" key="1">
    <source>
        <dbReference type="ARBA" id="ARBA00022490"/>
    </source>
</evidence>
<dbReference type="InterPro" id="IPR009000">
    <property type="entry name" value="Transl_B-barrel_sf"/>
</dbReference>
<feature type="compositionally biased region" description="Acidic residues" evidence="5">
    <location>
        <begin position="263"/>
        <end position="279"/>
    </location>
</feature>